<evidence type="ECO:0000256" key="1">
    <source>
        <dbReference type="SAM" id="MobiDB-lite"/>
    </source>
</evidence>
<reference evidence="5 6" key="1">
    <citation type="submission" date="2025-04" db="UniProtKB">
        <authorList>
            <consortium name="RefSeq"/>
        </authorList>
    </citation>
    <scope>IDENTIFICATION</scope>
    <source>
        <tissue evidence="5 6">Brain</tissue>
    </source>
</reference>
<feature type="compositionally biased region" description="Polar residues" evidence="1">
    <location>
        <begin position="606"/>
        <end position="617"/>
    </location>
</feature>
<proteinExistence type="predicted"/>
<evidence type="ECO:0000313" key="7">
    <source>
        <dbReference type="RefSeq" id="XP_044919289.1"/>
    </source>
</evidence>
<evidence type="ECO:0000259" key="3">
    <source>
        <dbReference type="Pfam" id="PF14977"/>
    </source>
</evidence>
<keyword evidence="2" id="KW-0812">Transmembrane</keyword>
<dbReference type="RefSeq" id="XP_044919288.1">
    <property type="nucleotide sequence ID" value="XM_045063353.1"/>
</dbReference>
<dbReference type="Proteomes" id="UP000000715">
    <property type="component" value="Unplaced"/>
</dbReference>
<keyword evidence="2" id="KW-0472">Membrane</keyword>
<evidence type="ECO:0000256" key="2">
    <source>
        <dbReference type="SAM" id="Phobius"/>
    </source>
</evidence>
<protein>
    <submittedName>
        <fullName evidence="5 6">Uncharacterized protein C3orf20 homolog isoform X1</fullName>
    </submittedName>
</protein>
<feature type="region of interest" description="Disordered" evidence="1">
    <location>
        <begin position="860"/>
        <end position="886"/>
    </location>
</feature>
<keyword evidence="4" id="KW-1185">Reference proteome</keyword>
<feature type="compositionally biased region" description="Basic and acidic residues" evidence="1">
    <location>
        <begin position="865"/>
        <end position="882"/>
    </location>
</feature>
<dbReference type="AlphaFoldDB" id="A0A8U0R7Y0"/>
<organism evidence="4 5">
    <name type="scientific">Mustela putorius furo</name>
    <name type="common">European domestic ferret</name>
    <name type="synonym">Mustela furo</name>
    <dbReference type="NCBI Taxonomy" id="9669"/>
    <lineage>
        <taxon>Eukaryota</taxon>
        <taxon>Metazoa</taxon>
        <taxon>Chordata</taxon>
        <taxon>Craniata</taxon>
        <taxon>Vertebrata</taxon>
        <taxon>Euteleostomi</taxon>
        <taxon>Mammalia</taxon>
        <taxon>Eutheria</taxon>
        <taxon>Laurasiatheria</taxon>
        <taxon>Carnivora</taxon>
        <taxon>Caniformia</taxon>
        <taxon>Musteloidea</taxon>
        <taxon>Mustelidae</taxon>
        <taxon>Mustelinae</taxon>
        <taxon>Mustela</taxon>
    </lineage>
</organism>
<dbReference type="GeneID" id="101675754"/>
<dbReference type="CTD" id="113417943"/>
<dbReference type="RefSeq" id="XP_044919289.1">
    <property type="nucleotide sequence ID" value="XM_045063354.1"/>
</dbReference>
<feature type="region of interest" description="Disordered" evidence="1">
    <location>
        <begin position="606"/>
        <end position="633"/>
    </location>
</feature>
<feature type="transmembrane region" description="Helical" evidence="2">
    <location>
        <begin position="776"/>
        <end position="801"/>
    </location>
</feature>
<dbReference type="InterPro" id="IPR029281">
    <property type="entry name" value="FAM194_C"/>
</dbReference>
<name>A0A8U0R7Y0_MUSPF</name>
<evidence type="ECO:0000313" key="6">
    <source>
        <dbReference type="RefSeq" id="XP_044919288.1"/>
    </source>
</evidence>
<dbReference type="PANTHER" id="PTHR23093">
    <property type="entry name" value="SIMILAR TO CHROMOSOME 3 OPEN READING FRAME 20"/>
    <property type="match status" value="1"/>
</dbReference>
<dbReference type="OrthoDB" id="6351677at2759"/>
<evidence type="ECO:0000313" key="5">
    <source>
        <dbReference type="RefSeq" id="XP_044919287.1"/>
    </source>
</evidence>
<feature type="region of interest" description="Disordered" evidence="1">
    <location>
        <begin position="106"/>
        <end position="126"/>
    </location>
</feature>
<gene>
    <name evidence="5 6 7" type="primary">CUNH3orf20</name>
</gene>
<dbReference type="Pfam" id="PF14977">
    <property type="entry name" value="FAM194"/>
    <property type="match status" value="1"/>
</dbReference>
<dbReference type="PANTHER" id="PTHR23093:SF20">
    <property type="entry name" value="SIMILAR TO CHROMOSOME 3 OPEN READING FRAME 20"/>
    <property type="match status" value="1"/>
</dbReference>
<dbReference type="RefSeq" id="XP_044919287.1">
    <property type="nucleotide sequence ID" value="XM_045063352.1"/>
</dbReference>
<feature type="region of interest" description="Disordered" evidence="1">
    <location>
        <begin position="323"/>
        <end position="351"/>
    </location>
</feature>
<evidence type="ECO:0000313" key="4">
    <source>
        <dbReference type="Proteomes" id="UP000000715"/>
    </source>
</evidence>
<keyword evidence="2" id="KW-1133">Transmembrane helix</keyword>
<sequence>MTDIKSNRELYQQYTASAPRLLARISRLLISCRNAGISVPKGIRNIFEFTWEELTADPMLPTPSNIVGLEISIGPPPVVLMELTPAQAPVQKKPPPVPPQQLLPTSTGSARFTQSPTRGHLAHSSQETLHRFQRQSIHLLTELLTLKMKAMVESVSVGANPLDITRRFVEASQLLHLNAKEMAFDYLIGTMGRSSRSVGQMGKDSFMNTPAMGVNMPYQLVYESSTGCLSFSLSTGREVKKKTDTGVTGKSKNLEDITVSSFPRGAGMSASDSVEFSDPCPEVREKLQEMCRHIEAERASWKGRTFSCPLIFRNYRAKVPPHLMSAPKGDAQTPSSHHPHPSGAQTSASTLHQPPAYHHPHFVRHSQEWKVSKKIIKFHYAFYDGSSFVYYPSGNIAMCQIPTCCKGRTITCLFNDTPSFFLALLNAEGQGCVQYNMKARCPYVLVLDEEGGTANDFKGYVVHKWSWTSKTETLLSLEYKVNEQMKLTVLSQDSIMVTFTSLNERITLSVSANNCPHGVAHEKRLLTRVDDKIFKMNRALAEIKKRFQKTVSQFMNSVLLAAGLFTIEYPVKEEAEISRAKVKSSPYLERSIKPISYPGEAVLLRSQSARPESSTGESLKEEHGSASISPTRRKSIRIQAKAVVTPRGKAGEMRSPTRWAASPSDCPLVLRKLIRKEDIRAGCRCMVKAPLVTDVELERFLSAPRDPGQVLVFGIVSSQNPTSTAQLQWLLDTLYSHRQQGRASPCIQCRHDPYRLLRYDLDSSLQKDPPLLVKKYAVLPGMILMFAGGKLLFGGCVLNGYGFSRQNLLKQIFQARQDCKMGYFLPDNYKFSIPTATPVPEDPDSAKKAISEDIQQSFSSLAMGDKVEESPPEAEKKMKSPEVDLPVLSKVRRGSKKVVPWKKQASKR</sequence>
<accession>A0A8U0R7Y0</accession>
<feature type="domain" description="FAM194 C-terminal" evidence="3">
    <location>
        <begin position="365"/>
        <end position="568"/>
    </location>
</feature>